<keyword evidence="2" id="KW-1185">Reference proteome</keyword>
<gene>
    <name evidence="1" type="ORF">QR685DRAFT_593942</name>
</gene>
<sequence length="86" mass="9942">MKTGEVGRSHFPAHLEHTKQTLRMTIRTNSCLLGSCASLQGHVPSRRFLHHVRLGLLAPLTENQEWKPGLNYDKQHCRMCYSSWRT</sequence>
<proteinExistence type="predicted"/>
<evidence type="ECO:0000313" key="2">
    <source>
        <dbReference type="Proteomes" id="UP001451303"/>
    </source>
</evidence>
<dbReference type="Proteomes" id="UP001451303">
    <property type="component" value="Unassembled WGS sequence"/>
</dbReference>
<evidence type="ECO:0000313" key="1">
    <source>
        <dbReference type="EMBL" id="KAL0475345.1"/>
    </source>
</evidence>
<protein>
    <submittedName>
        <fullName evidence="1">Uncharacterized protein</fullName>
    </submittedName>
</protein>
<dbReference type="EMBL" id="JAVLET010000001">
    <property type="protein sequence ID" value="KAL0475345.1"/>
    <property type="molecule type" value="Genomic_DNA"/>
</dbReference>
<organism evidence="1 2">
    <name type="scientific">Neurospora intermedia</name>
    <dbReference type="NCBI Taxonomy" id="5142"/>
    <lineage>
        <taxon>Eukaryota</taxon>
        <taxon>Fungi</taxon>
        <taxon>Dikarya</taxon>
        <taxon>Ascomycota</taxon>
        <taxon>Pezizomycotina</taxon>
        <taxon>Sordariomycetes</taxon>
        <taxon>Sordariomycetidae</taxon>
        <taxon>Sordariales</taxon>
        <taxon>Sordariaceae</taxon>
        <taxon>Neurospora</taxon>
    </lineage>
</organism>
<comment type="caution">
    <text evidence="1">The sequence shown here is derived from an EMBL/GenBank/DDBJ whole genome shotgun (WGS) entry which is preliminary data.</text>
</comment>
<name>A0ABR3DRQ0_NEUIN</name>
<reference evidence="1 2" key="1">
    <citation type="submission" date="2023-09" db="EMBL/GenBank/DDBJ databases">
        <title>Multi-omics analysis of a traditional fermented food reveals byproduct-associated fungal strains for waste-to-food upcycling.</title>
        <authorList>
            <consortium name="Lawrence Berkeley National Laboratory"/>
            <person name="Rekdal V.M."/>
            <person name="Villalobos-Escobedo J.M."/>
            <person name="Rodriguez-Valeron N."/>
            <person name="Garcia M.O."/>
            <person name="Vasquez D.P."/>
            <person name="Damayanti I."/>
            <person name="Sorensen P.M."/>
            <person name="Baidoo E.E."/>
            <person name="De Carvalho A.C."/>
            <person name="Riley R."/>
            <person name="Lipzen A."/>
            <person name="He G."/>
            <person name="Yan M."/>
            <person name="Haridas S."/>
            <person name="Daum C."/>
            <person name="Yoshinaga Y."/>
            <person name="Ng V."/>
            <person name="Grigoriev I.V."/>
            <person name="Munk R."/>
            <person name="Nuraida L."/>
            <person name="Wijaya C.H."/>
            <person name="Morales P.-C."/>
            <person name="Keasling J.D."/>
        </authorList>
    </citation>
    <scope>NUCLEOTIDE SEQUENCE [LARGE SCALE GENOMIC DNA]</scope>
    <source>
        <strain evidence="1 2">FGSC 2613</strain>
    </source>
</reference>
<accession>A0ABR3DRQ0</accession>